<dbReference type="InterPro" id="IPR036188">
    <property type="entry name" value="FAD/NAD-bd_sf"/>
</dbReference>
<gene>
    <name evidence="8" type="ORF">N7449_011080</name>
</gene>
<dbReference type="Proteomes" id="UP001150942">
    <property type="component" value="Unassembled WGS sequence"/>
</dbReference>
<dbReference type="InterPro" id="IPR050641">
    <property type="entry name" value="RIFMO-like"/>
</dbReference>
<dbReference type="Gene3D" id="3.40.30.20">
    <property type="match status" value="1"/>
</dbReference>
<evidence type="ECO:0000313" key="8">
    <source>
        <dbReference type="EMBL" id="KAJ5186316.1"/>
    </source>
</evidence>
<accession>A0A9W9J2G5</accession>
<dbReference type="InterPro" id="IPR038220">
    <property type="entry name" value="PHOX_C_sf"/>
</dbReference>
<dbReference type="SUPFAM" id="SSF51905">
    <property type="entry name" value="FAD/NAD(P)-binding domain"/>
    <property type="match status" value="1"/>
</dbReference>
<organism evidence="8 9">
    <name type="scientific">Penicillium cf. viridicatum</name>
    <dbReference type="NCBI Taxonomy" id="2972119"/>
    <lineage>
        <taxon>Eukaryota</taxon>
        <taxon>Fungi</taxon>
        <taxon>Dikarya</taxon>
        <taxon>Ascomycota</taxon>
        <taxon>Pezizomycotina</taxon>
        <taxon>Eurotiomycetes</taxon>
        <taxon>Eurotiomycetidae</taxon>
        <taxon>Eurotiales</taxon>
        <taxon>Aspergillaceae</taxon>
        <taxon>Penicillium</taxon>
    </lineage>
</organism>
<evidence type="ECO:0000256" key="3">
    <source>
        <dbReference type="ARBA" id="ARBA00022827"/>
    </source>
</evidence>
<keyword evidence="2" id="KW-0285">Flavoprotein</keyword>
<dbReference type="Gene3D" id="3.30.9.10">
    <property type="entry name" value="D-Amino Acid Oxidase, subunit A, domain 2"/>
    <property type="match status" value="1"/>
</dbReference>
<dbReference type="SUPFAM" id="SSF54373">
    <property type="entry name" value="FAD-linked reductases, C-terminal domain"/>
    <property type="match status" value="1"/>
</dbReference>
<dbReference type="GO" id="GO:0016709">
    <property type="term" value="F:oxidoreductase activity, acting on paired donors, with incorporation or reduction of molecular oxygen, NAD(P)H as one donor, and incorporation of one atom of oxygen"/>
    <property type="evidence" value="ECO:0007669"/>
    <property type="project" value="UniProtKB-ARBA"/>
</dbReference>
<dbReference type="Pfam" id="PF01494">
    <property type="entry name" value="FAD_binding_3"/>
    <property type="match status" value="1"/>
</dbReference>
<dbReference type="PANTHER" id="PTHR43004:SF15">
    <property type="entry name" value="MONOOXYGENASE, PUTATIVE (AFU_ORTHOLOGUE AFUA_6G03030)-RELATED"/>
    <property type="match status" value="1"/>
</dbReference>
<dbReference type="SUPFAM" id="SSF52833">
    <property type="entry name" value="Thioredoxin-like"/>
    <property type="match status" value="1"/>
</dbReference>
<keyword evidence="3" id="KW-0274">FAD</keyword>
<reference evidence="8" key="1">
    <citation type="submission" date="2022-11" db="EMBL/GenBank/DDBJ databases">
        <authorList>
            <person name="Petersen C."/>
        </authorList>
    </citation>
    <scope>NUCLEOTIDE SEQUENCE</scope>
    <source>
        <strain evidence="8">IBT 20477</strain>
    </source>
</reference>
<keyword evidence="9" id="KW-1185">Reference proteome</keyword>
<feature type="region of interest" description="Disordered" evidence="5">
    <location>
        <begin position="153"/>
        <end position="174"/>
    </location>
</feature>
<dbReference type="Pfam" id="PF07976">
    <property type="entry name" value="Phe_hydrox_dim"/>
    <property type="match status" value="1"/>
</dbReference>
<dbReference type="PRINTS" id="PR00420">
    <property type="entry name" value="RNGMNOXGNASE"/>
</dbReference>
<feature type="domain" description="FAD-binding" evidence="6">
    <location>
        <begin position="74"/>
        <end position="487"/>
    </location>
</feature>
<keyword evidence="8" id="KW-0808">Transferase</keyword>
<dbReference type="OrthoDB" id="1716816at2759"/>
<name>A0A9W9J2G5_9EURO</name>
<protein>
    <submittedName>
        <fullName evidence="8">Aminotransferase class 3</fullName>
    </submittedName>
</protein>
<reference evidence="8" key="2">
    <citation type="journal article" date="2023" name="IMA Fungus">
        <title>Comparative genomic study of the Penicillium genus elucidates a diverse pangenome and 15 lateral gene transfer events.</title>
        <authorList>
            <person name="Petersen C."/>
            <person name="Sorensen T."/>
            <person name="Nielsen M.R."/>
            <person name="Sondergaard T.E."/>
            <person name="Sorensen J.L."/>
            <person name="Fitzpatrick D.A."/>
            <person name="Frisvad J.C."/>
            <person name="Nielsen K.L."/>
        </authorList>
    </citation>
    <scope>NUCLEOTIDE SEQUENCE</scope>
    <source>
        <strain evidence="8">IBT 20477</strain>
    </source>
</reference>
<dbReference type="InterPro" id="IPR012941">
    <property type="entry name" value="Phe_hydrox_C_dim_dom"/>
</dbReference>
<comment type="caution">
    <text evidence="8">The sequence shown here is derived from an EMBL/GenBank/DDBJ whole genome shotgun (WGS) entry which is preliminary data.</text>
</comment>
<evidence type="ECO:0000256" key="1">
    <source>
        <dbReference type="ARBA" id="ARBA00007801"/>
    </source>
</evidence>
<evidence type="ECO:0000259" key="7">
    <source>
        <dbReference type="Pfam" id="PF07976"/>
    </source>
</evidence>
<evidence type="ECO:0000256" key="5">
    <source>
        <dbReference type="SAM" id="MobiDB-lite"/>
    </source>
</evidence>
<feature type="domain" description="Phenol hydroxylase-like C-terminal dimerisation" evidence="7">
    <location>
        <begin position="528"/>
        <end position="735"/>
    </location>
</feature>
<feature type="compositionally biased region" description="Polar residues" evidence="5">
    <location>
        <begin position="155"/>
        <end position="170"/>
    </location>
</feature>
<evidence type="ECO:0000259" key="6">
    <source>
        <dbReference type="Pfam" id="PF01494"/>
    </source>
</evidence>
<dbReference type="Gene3D" id="3.50.50.60">
    <property type="entry name" value="FAD/NAD(P)-binding domain"/>
    <property type="match status" value="1"/>
</dbReference>
<evidence type="ECO:0000313" key="9">
    <source>
        <dbReference type="Proteomes" id="UP001150942"/>
    </source>
</evidence>
<dbReference type="GO" id="GO:0071949">
    <property type="term" value="F:FAD binding"/>
    <property type="evidence" value="ECO:0007669"/>
    <property type="project" value="InterPro"/>
</dbReference>
<dbReference type="InterPro" id="IPR002938">
    <property type="entry name" value="FAD-bd"/>
</dbReference>
<evidence type="ECO:0000256" key="4">
    <source>
        <dbReference type="ARBA" id="ARBA00023002"/>
    </source>
</evidence>
<dbReference type="InterPro" id="IPR036249">
    <property type="entry name" value="Thioredoxin-like_sf"/>
</dbReference>
<sequence length="737" mass="81597">MTEEHTYLRVKPLESVATWISESDSGKGNMDIQEIECIPHGTPLPGESSTGSPCSGSMEQPAPVLEGFNQIEYYEVLVAGAGPAGLFLASLLARNGLTEKSSLLCIDPRLHVRPTGHADGLHARSLEIFKILGLYEELMKVSTEVGERARWAEVPSSSCQEPESLSTPASESPRMERIMREKLATAPNARMKQLISIPQGQIERILEEDLKKNAPEALCRGIQVIESRIDETVPSHPVLVTIQDNSGTKTTTREIRCKYLVGADGAHSTVRKKFDIVMEGDSTDHVWGVIDFVADTDFPDIRRLTTVQNKYGMAMIIPRETNENGEWLTRFYVDMNDIDLNNQQSTNMAHEAGSTDTKSILIVNQDRKSNIKDDCIYQRLAEIFAPFRMVLKKGTKTDWSTAYAVGQRVASQFARTDSNGIPRVFLVGDACHTHSPKLGQGMNVSMADSFNLAWKLKHAVFGTAADSISLLQSYVSERRRIAQQLIELDRRWYNMQWGDTERKKQPGYQEECTKLYQEISGFTSGCGIEYAESVVVVKPAQTSSDCMTKSIFGTVENDWGLHPNSGMIKPGKRLLNTHMLRLADGCQWDIHDSLAPDAGGFKAIIFCGRDTLRPASDSAKTIQIVLEQVALKFSITLLKTAVVTPEMVNAPTGFSEQLFAISEYDLWELLPSCTKRDVEMNTYALSDTGYNTYGIDPNVGAVAVVRPDGIVGAVMPLHPQVIEAQLTEFLGAIFISK</sequence>
<dbReference type="EMBL" id="JAPQKQ010000008">
    <property type="protein sequence ID" value="KAJ5186316.1"/>
    <property type="molecule type" value="Genomic_DNA"/>
</dbReference>
<proteinExistence type="inferred from homology"/>
<comment type="similarity">
    <text evidence="1">Belongs to the PheA/TfdB FAD monooxygenase family.</text>
</comment>
<keyword evidence="8" id="KW-0032">Aminotransferase</keyword>
<dbReference type="AlphaFoldDB" id="A0A9W9J2G5"/>
<evidence type="ECO:0000256" key="2">
    <source>
        <dbReference type="ARBA" id="ARBA00022630"/>
    </source>
</evidence>
<dbReference type="GO" id="GO:0008483">
    <property type="term" value="F:transaminase activity"/>
    <property type="evidence" value="ECO:0007669"/>
    <property type="project" value="UniProtKB-KW"/>
</dbReference>
<keyword evidence="4" id="KW-0560">Oxidoreductase</keyword>
<dbReference type="PANTHER" id="PTHR43004">
    <property type="entry name" value="TRK SYSTEM POTASSIUM UPTAKE PROTEIN"/>
    <property type="match status" value="1"/>
</dbReference>